<dbReference type="STRING" id="1678841.TBC1_12240"/>
<organism evidence="1">
    <name type="scientific">Lentimicrobium saccharophilum</name>
    <dbReference type="NCBI Taxonomy" id="1678841"/>
    <lineage>
        <taxon>Bacteria</taxon>
        <taxon>Pseudomonadati</taxon>
        <taxon>Bacteroidota</taxon>
        <taxon>Bacteroidia</taxon>
        <taxon>Bacteroidales</taxon>
        <taxon>Lentimicrobiaceae</taxon>
        <taxon>Lentimicrobium</taxon>
    </lineage>
</organism>
<dbReference type="InterPro" id="IPR054207">
    <property type="entry name" value="DUF6913"/>
</dbReference>
<name>A0A0S7C5A3_9BACT</name>
<dbReference type="Pfam" id="PF21857">
    <property type="entry name" value="DUF6913"/>
    <property type="match status" value="1"/>
</dbReference>
<dbReference type="Proteomes" id="UP000053091">
    <property type="component" value="Unassembled WGS sequence"/>
</dbReference>
<dbReference type="EMBL" id="DF968183">
    <property type="protein sequence ID" value="GAP44432.1"/>
    <property type="molecule type" value="Genomic_DNA"/>
</dbReference>
<protein>
    <submittedName>
        <fullName evidence="1">Uncharacterized protein</fullName>
    </submittedName>
</protein>
<dbReference type="RefSeq" id="WP_062043712.1">
    <property type="nucleotide sequence ID" value="NZ_DF968183.1"/>
</dbReference>
<accession>A0A0S7C5A3</accession>
<evidence type="ECO:0000313" key="2">
    <source>
        <dbReference type="Proteomes" id="UP000053091"/>
    </source>
</evidence>
<keyword evidence="2" id="KW-1185">Reference proteome</keyword>
<dbReference type="OrthoDB" id="1494085at2"/>
<sequence length="185" mass="21487">MSLIKNLRIAFGKRALRKEAARNSRIRRAVNLAEARDIGILFNMTSEAEYDRVSRFARSLQEQGKKVQVIGFYKYRKLPPYYAQKLAYDIMQPQNLDPFYRPRAGFVTHFINHPFDILIDLGTANEFPLYYIAILSRAGFKLGRKGGDKAGMLPYDLMIETNQETDSEELIRHLVYYTSSFRFNG</sequence>
<gene>
    <name evidence="1" type="ORF">TBC1_12240</name>
</gene>
<dbReference type="AlphaFoldDB" id="A0A0S7C5A3"/>
<evidence type="ECO:0000313" key="1">
    <source>
        <dbReference type="EMBL" id="GAP44432.1"/>
    </source>
</evidence>
<reference evidence="1" key="1">
    <citation type="journal article" date="2015" name="Genome Announc.">
        <title>Draft Genome Sequence of Bacteroidales Strain TBC1, a Novel Isolate from a Methanogenic Wastewater Treatment System.</title>
        <authorList>
            <person name="Tourlousse D.M."/>
            <person name="Matsuura N."/>
            <person name="Sun L."/>
            <person name="Toyonaga M."/>
            <person name="Kuroda K."/>
            <person name="Ohashi A."/>
            <person name="Cruz R."/>
            <person name="Yamaguchi T."/>
            <person name="Sekiguchi Y."/>
        </authorList>
    </citation>
    <scope>NUCLEOTIDE SEQUENCE [LARGE SCALE GENOMIC DNA]</scope>
    <source>
        <strain evidence="1">TBC1</strain>
    </source>
</reference>
<proteinExistence type="predicted"/>